<reference evidence="1 2" key="1">
    <citation type="submission" date="2023-09" db="EMBL/GenBank/DDBJ databases">
        <authorList>
            <person name="Wang M."/>
        </authorList>
    </citation>
    <scope>NUCLEOTIDE SEQUENCE [LARGE SCALE GENOMIC DNA]</scope>
    <source>
        <strain evidence="1">GT-2023</strain>
        <tissue evidence="1">Liver</tissue>
    </source>
</reference>
<gene>
    <name evidence="1" type="ORF">QQF64_033156</name>
</gene>
<evidence type="ECO:0000313" key="1">
    <source>
        <dbReference type="EMBL" id="KAL1267793.1"/>
    </source>
</evidence>
<accession>A0ABR3MT35</accession>
<keyword evidence="2" id="KW-1185">Reference proteome</keyword>
<organism evidence="1 2">
    <name type="scientific">Cirrhinus molitorella</name>
    <name type="common">mud carp</name>
    <dbReference type="NCBI Taxonomy" id="172907"/>
    <lineage>
        <taxon>Eukaryota</taxon>
        <taxon>Metazoa</taxon>
        <taxon>Chordata</taxon>
        <taxon>Craniata</taxon>
        <taxon>Vertebrata</taxon>
        <taxon>Euteleostomi</taxon>
        <taxon>Actinopterygii</taxon>
        <taxon>Neopterygii</taxon>
        <taxon>Teleostei</taxon>
        <taxon>Ostariophysi</taxon>
        <taxon>Cypriniformes</taxon>
        <taxon>Cyprinidae</taxon>
        <taxon>Labeoninae</taxon>
        <taxon>Labeonini</taxon>
        <taxon>Cirrhinus</taxon>
    </lineage>
</organism>
<dbReference type="EMBL" id="JAYMGO010000009">
    <property type="protein sequence ID" value="KAL1267793.1"/>
    <property type="molecule type" value="Genomic_DNA"/>
</dbReference>
<protein>
    <submittedName>
        <fullName evidence="1">Uncharacterized protein</fullName>
    </submittedName>
</protein>
<comment type="caution">
    <text evidence="1">The sequence shown here is derived from an EMBL/GenBank/DDBJ whole genome shotgun (WGS) entry which is preliminary data.</text>
</comment>
<sequence length="71" mass="7850">MCQGLDASITNRYRVTCQNILTSIFLPLFPCHQEENGFRGAALIGRIRDESACSDVIGHERAQRTGVIELG</sequence>
<evidence type="ECO:0000313" key="2">
    <source>
        <dbReference type="Proteomes" id="UP001558613"/>
    </source>
</evidence>
<dbReference type="Proteomes" id="UP001558613">
    <property type="component" value="Unassembled WGS sequence"/>
</dbReference>
<name>A0ABR3MT35_9TELE</name>
<proteinExistence type="predicted"/>